<dbReference type="OrthoDB" id="515035at2759"/>
<feature type="transmembrane region" description="Helical" evidence="3">
    <location>
        <begin position="231"/>
        <end position="250"/>
    </location>
</feature>
<reference evidence="4" key="2">
    <citation type="submission" date="2020-11" db="EMBL/GenBank/DDBJ databases">
        <authorList>
            <person name="Cecchin M."/>
            <person name="Marcolungo L."/>
            <person name="Rossato M."/>
            <person name="Girolomoni L."/>
            <person name="Cosentino E."/>
            <person name="Cuine S."/>
            <person name="Li-Beisson Y."/>
            <person name="Delledonne M."/>
            <person name="Ballottari M."/>
        </authorList>
    </citation>
    <scope>NUCLEOTIDE SEQUENCE</scope>
    <source>
        <strain evidence="4">211/11P</strain>
        <tissue evidence="4">Whole cell</tissue>
    </source>
</reference>
<dbReference type="PANTHER" id="PTHR43317:SF1">
    <property type="entry name" value="THERMOSPERMINE SYNTHASE ACAULIS5"/>
    <property type="match status" value="1"/>
</dbReference>
<dbReference type="CDD" id="cd02440">
    <property type="entry name" value="AdoMet_MTases"/>
    <property type="match status" value="1"/>
</dbReference>
<evidence type="ECO:0000256" key="3">
    <source>
        <dbReference type="SAM" id="Phobius"/>
    </source>
</evidence>
<dbReference type="Proteomes" id="UP001055712">
    <property type="component" value="Unassembled WGS sequence"/>
</dbReference>
<evidence type="ECO:0000256" key="2">
    <source>
        <dbReference type="SAM" id="MobiDB-lite"/>
    </source>
</evidence>
<comment type="caution">
    <text evidence="4">The sequence shown here is derived from an EMBL/GenBank/DDBJ whole genome shotgun (WGS) entry which is preliminary data.</text>
</comment>
<name>A0A9D4TH90_CHLVU</name>
<gene>
    <name evidence="4" type="ORF">D9Q98_009102</name>
</gene>
<feature type="region of interest" description="Disordered" evidence="2">
    <location>
        <begin position="646"/>
        <end position="667"/>
    </location>
</feature>
<keyword evidence="3" id="KW-1133">Transmembrane helix</keyword>
<keyword evidence="3" id="KW-0812">Transmembrane</keyword>
<protein>
    <recommendedName>
        <fullName evidence="6">Spermidine synthase</fullName>
    </recommendedName>
</protein>
<reference evidence="4" key="1">
    <citation type="journal article" date="2019" name="Plant J.">
        <title>Chlorella vulgaris genome assembly and annotation reveals the molecular basis for metabolic acclimation to high light conditions.</title>
        <authorList>
            <person name="Cecchin M."/>
            <person name="Marcolungo L."/>
            <person name="Rossato M."/>
            <person name="Girolomoni L."/>
            <person name="Cosentino E."/>
            <person name="Cuine S."/>
            <person name="Li-Beisson Y."/>
            <person name="Delledonne M."/>
            <person name="Ballottari M."/>
        </authorList>
    </citation>
    <scope>NUCLEOTIDE SEQUENCE</scope>
    <source>
        <strain evidence="4">211/11P</strain>
    </source>
</reference>
<dbReference type="Gene3D" id="3.40.50.150">
    <property type="entry name" value="Vaccinia Virus protein VP39"/>
    <property type="match status" value="1"/>
</dbReference>
<proteinExistence type="predicted"/>
<accession>A0A9D4TH90</accession>
<feature type="transmembrane region" description="Helical" evidence="3">
    <location>
        <begin position="89"/>
        <end position="109"/>
    </location>
</feature>
<evidence type="ECO:0000313" key="4">
    <source>
        <dbReference type="EMBL" id="KAI3425338.1"/>
    </source>
</evidence>
<organism evidence="4 5">
    <name type="scientific">Chlorella vulgaris</name>
    <name type="common">Green alga</name>
    <dbReference type="NCBI Taxonomy" id="3077"/>
    <lineage>
        <taxon>Eukaryota</taxon>
        <taxon>Viridiplantae</taxon>
        <taxon>Chlorophyta</taxon>
        <taxon>core chlorophytes</taxon>
        <taxon>Trebouxiophyceae</taxon>
        <taxon>Chlorellales</taxon>
        <taxon>Chlorellaceae</taxon>
        <taxon>Chlorella clade</taxon>
        <taxon>Chlorella</taxon>
    </lineage>
</organism>
<dbReference type="PANTHER" id="PTHR43317">
    <property type="entry name" value="THERMOSPERMINE SYNTHASE ACAULIS5"/>
    <property type="match status" value="1"/>
</dbReference>
<feature type="transmembrane region" description="Helical" evidence="3">
    <location>
        <begin position="61"/>
        <end position="82"/>
    </location>
</feature>
<dbReference type="GO" id="GO:0006596">
    <property type="term" value="P:polyamine biosynthetic process"/>
    <property type="evidence" value="ECO:0007669"/>
    <property type="project" value="UniProtKB-KW"/>
</dbReference>
<evidence type="ECO:0008006" key="6">
    <source>
        <dbReference type="Google" id="ProtNLM"/>
    </source>
</evidence>
<keyword evidence="5" id="KW-1185">Reference proteome</keyword>
<dbReference type="SUPFAM" id="SSF53335">
    <property type="entry name" value="S-adenosyl-L-methionine-dependent methyltransferases"/>
    <property type="match status" value="1"/>
</dbReference>
<dbReference type="AlphaFoldDB" id="A0A9D4TH90"/>
<evidence type="ECO:0000256" key="1">
    <source>
        <dbReference type="ARBA" id="ARBA00023115"/>
    </source>
</evidence>
<keyword evidence="3" id="KW-0472">Membrane</keyword>
<evidence type="ECO:0000313" key="5">
    <source>
        <dbReference type="Proteomes" id="UP001055712"/>
    </source>
</evidence>
<sequence length="706" mass="73469">MLSRRKKEVPRKHITTVESATSASTSAAAARGLRQDRVGVAPHSDSEVQLALHGGPASGQLLAAAAAVLALLLCQHAAVCLLAPQTGKWLAASFCSLALFAITVVAAVAGHAADDTIASVAAAATAADGKFSNGSSGSAVAAWAWFGASIAAASLSVSWHGSTLVGLAGSWLLAPGLADSPGLRISDAELTLRCMALAAATCGPLFACLGLAAGAGCSAALRTELPARGRLAALVAALAAAASWALLQGLPPAVLPPRPASTLPPLVSVAAALLAAILMPAARPVADSAPQGATPRRRRNGSAAKLKPWVGLPWQRQAAVLLGPVALVLLAQLQAHRHGSAAAPRQLEGGRYHVLWQTELAAGGQLSVIEGVYKEQYRYRLLRLDHSVLGGEYVAPAEVAGQTIYTAFYLQQAAVLLRPGGSRSLHVGLGVGTAVKGMQRLGVAADSLELHPEVLAAARRFFQLQPELRGGRALLGDAAALVPLLQREGGAGAYDYILHDVFSGGGTAPSLMSAAFFRKLSRLLAPGGVLAVNYYGGKGQGLKQAWCRLRLVFDSVRAFSDTDTARVRNHVLFASYANLVAANLTAAVEAVQAASAVRYSSSGGTEEMLDPLQLRVWSGLPGREVQLMYDRQRCQQMLTWHDGLPAGRSTVGDSQGSGGSGGSRVQLKGQPPLLWRKLREMRERHALATAHWVVARTQFADSLWLS</sequence>
<dbReference type="EMBL" id="SIDB01000012">
    <property type="protein sequence ID" value="KAI3425338.1"/>
    <property type="molecule type" value="Genomic_DNA"/>
</dbReference>
<keyword evidence="1" id="KW-0620">Polyamine biosynthesis</keyword>
<dbReference type="InterPro" id="IPR029063">
    <property type="entry name" value="SAM-dependent_MTases_sf"/>
</dbReference>
<feature type="transmembrane region" description="Helical" evidence="3">
    <location>
        <begin position="195"/>
        <end position="219"/>
    </location>
</feature>